<dbReference type="EMBL" id="QSBM01000003">
    <property type="protein sequence ID" value="RGX31287.1"/>
    <property type="molecule type" value="Genomic_DNA"/>
</dbReference>
<comment type="caution">
    <text evidence="1">The sequence shown here is derived from an EMBL/GenBank/DDBJ whole genome shotgun (WGS) entry which is preliminary data.</text>
</comment>
<accession>A0A413FIJ9</accession>
<dbReference type="OrthoDB" id="2067840at2"/>
<dbReference type="Proteomes" id="UP000283880">
    <property type="component" value="Unassembled WGS sequence"/>
</dbReference>
<protein>
    <submittedName>
        <fullName evidence="1">Uncharacterized protein</fullName>
    </submittedName>
</protein>
<reference evidence="1 2" key="1">
    <citation type="submission" date="2018-08" db="EMBL/GenBank/DDBJ databases">
        <title>A genome reference for cultivated species of the human gut microbiota.</title>
        <authorList>
            <person name="Zou Y."/>
            <person name="Xue W."/>
            <person name="Luo G."/>
        </authorList>
    </citation>
    <scope>NUCLEOTIDE SEQUENCE [LARGE SCALE GENOMIC DNA]</scope>
    <source>
        <strain evidence="1 2">AF04-15</strain>
    </source>
</reference>
<evidence type="ECO:0000313" key="2">
    <source>
        <dbReference type="Proteomes" id="UP000283880"/>
    </source>
</evidence>
<dbReference type="AlphaFoldDB" id="A0A413FIJ9"/>
<sequence>MTELTEFMDIYMVDPHRTFGGLIFESDFNTEYRGRTEKQSPAAKRIVAARRFDNQCRQNADARDRRLVMKEAVL</sequence>
<proteinExistence type="predicted"/>
<gene>
    <name evidence="1" type="ORF">DWV29_05190</name>
</gene>
<organism evidence="1 2">
    <name type="scientific">Enterocloster asparagiformis</name>
    <dbReference type="NCBI Taxonomy" id="333367"/>
    <lineage>
        <taxon>Bacteria</taxon>
        <taxon>Bacillati</taxon>
        <taxon>Bacillota</taxon>
        <taxon>Clostridia</taxon>
        <taxon>Lachnospirales</taxon>
        <taxon>Lachnospiraceae</taxon>
        <taxon>Enterocloster</taxon>
    </lineage>
</organism>
<dbReference type="RefSeq" id="WP_007715338.1">
    <property type="nucleotide sequence ID" value="NZ_BAABXR010000001.1"/>
</dbReference>
<name>A0A413FIJ9_9FIRM</name>
<evidence type="ECO:0000313" key="1">
    <source>
        <dbReference type="EMBL" id="RGX31287.1"/>
    </source>
</evidence>